<evidence type="ECO:0000256" key="7">
    <source>
        <dbReference type="ARBA" id="ARBA00023136"/>
    </source>
</evidence>
<feature type="transmembrane region" description="Helical" evidence="8">
    <location>
        <begin position="424"/>
        <end position="442"/>
    </location>
</feature>
<keyword evidence="6 8" id="KW-1133">Transmembrane helix</keyword>
<gene>
    <name evidence="10" type="ORF">G3N55_08820</name>
</gene>
<feature type="transmembrane region" description="Helical" evidence="8">
    <location>
        <begin position="125"/>
        <end position="141"/>
    </location>
</feature>
<accession>A0A6N9TNS4</accession>
<dbReference type="EMBL" id="JAAGRR010000102">
    <property type="protein sequence ID" value="NDY42942.1"/>
    <property type="molecule type" value="Genomic_DNA"/>
</dbReference>
<feature type="transmembrane region" description="Helical" evidence="8">
    <location>
        <begin position="271"/>
        <end position="291"/>
    </location>
</feature>
<proteinExistence type="predicted"/>
<evidence type="ECO:0000313" key="11">
    <source>
        <dbReference type="Proteomes" id="UP000469346"/>
    </source>
</evidence>
<feature type="transmembrane region" description="Helical" evidence="8">
    <location>
        <begin position="175"/>
        <end position="200"/>
    </location>
</feature>
<comment type="caution">
    <text evidence="10">The sequence shown here is derived from an EMBL/GenBank/DDBJ whole genome shotgun (WGS) entry which is preliminary data.</text>
</comment>
<evidence type="ECO:0000256" key="8">
    <source>
        <dbReference type="SAM" id="Phobius"/>
    </source>
</evidence>
<dbReference type="Proteomes" id="UP000469346">
    <property type="component" value="Unassembled WGS sequence"/>
</dbReference>
<evidence type="ECO:0000256" key="3">
    <source>
        <dbReference type="ARBA" id="ARBA00022676"/>
    </source>
</evidence>
<feature type="transmembrane region" description="Helical" evidence="8">
    <location>
        <begin position="303"/>
        <end position="320"/>
    </location>
</feature>
<dbReference type="AlphaFoldDB" id="A0A6N9TNS4"/>
<organism evidence="10 11">
    <name type="scientific">Dissulfurirhabdus thermomarina</name>
    <dbReference type="NCBI Taxonomy" id="1765737"/>
    <lineage>
        <taxon>Bacteria</taxon>
        <taxon>Deltaproteobacteria</taxon>
        <taxon>Dissulfurirhabdaceae</taxon>
        <taxon>Dissulfurirhabdus</taxon>
    </lineage>
</organism>
<evidence type="ECO:0000259" key="9">
    <source>
        <dbReference type="Pfam" id="PF13231"/>
    </source>
</evidence>
<evidence type="ECO:0000256" key="2">
    <source>
        <dbReference type="ARBA" id="ARBA00022475"/>
    </source>
</evidence>
<dbReference type="InterPro" id="IPR050297">
    <property type="entry name" value="LipidA_mod_glycosyltrf_83"/>
</dbReference>
<protein>
    <recommendedName>
        <fullName evidence="9">Glycosyltransferase RgtA/B/C/D-like domain-containing protein</fullName>
    </recommendedName>
</protein>
<comment type="subcellular location">
    <subcellularLocation>
        <location evidence="1">Cell membrane</location>
        <topology evidence="1">Multi-pass membrane protein</topology>
    </subcellularLocation>
</comment>
<dbReference type="RefSeq" id="WP_163299068.1">
    <property type="nucleotide sequence ID" value="NZ_JAAGRR010000102.1"/>
</dbReference>
<keyword evidence="3" id="KW-0328">Glycosyltransferase</keyword>
<feature type="transmembrane region" description="Helical" evidence="8">
    <location>
        <begin position="326"/>
        <end position="344"/>
    </location>
</feature>
<dbReference type="GO" id="GO:0009103">
    <property type="term" value="P:lipopolysaccharide biosynthetic process"/>
    <property type="evidence" value="ECO:0007669"/>
    <property type="project" value="UniProtKB-ARBA"/>
</dbReference>
<feature type="transmembrane region" description="Helical" evidence="8">
    <location>
        <begin position="394"/>
        <end position="412"/>
    </location>
</feature>
<dbReference type="PANTHER" id="PTHR33908">
    <property type="entry name" value="MANNOSYLTRANSFERASE YKCB-RELATED"/>
    <property type="match status" value="1"/>
</dbReference>
<evidence type="ECO:0000313" key="10">
    <source>
        <dbReference type="EMBL" id="NDY42942.1"/>
    </source>
</evidence>
<dbReference type="GO" id="GO:0016763">
    <property type="term" value="F:pentosyltransferase activity"/>
    <property type="evidence" value="ECO:0007669"/>
    <property type="project" value="TreeGrafter"/>
</dbReference>
<feature type="transmembrane region" description="Helical" evidence="8">
    <location>
        <begin position="98"/>
        <end position="119"/>
    </location>
</feature>
<dbReference type="InterPro" id="IPR038731">
    <property type="entry name" value="RgtA/B/C-like"/>
</dbReference>
<name>A0A6N9TNS4_DISTH</name>
<reference evidence="10 11" key="1">
    <citation type="submission" date="2020-02" db="EMBL/GenBank/DDBJ databases">
        <title>Comparative genomics of sulfur disproportionating microorganisms.</title>
        <authorList>
            <person name="Ward L.M."/>
            <person name="Bertran E."/>
            <person name="Johnston D.T."/>
        </authorList>
    </citation>
    <scope>NUCLEOTIDE SEQUENCE [LARGE SCALE GENOMIC DNA]</scope>
    <source>
        <strain evidence="10 11">DSM 100025</strain>
    </source>
</reference>
<evidence type="ECO:0000256" key="1">
    <source>
        <dbReference type="ARBA" id="ARBA00004651"/>
    </source>
</evidence>
<keyword evidence="4" id="KW-0808">Transferase</keyword>
<keyword evidence="5 8" id="KW-0812">Transmembrane</keyword>
<dbReference type="Pfam" id="PF13231">
    <property type="entry name" value="PMT_2"/>
    <property type="match status" value="1"/>
</dbReference>
<keyword evidence="11" id="KW-1185">Reference proteome</keyword>
<dbReference type="GO" id="GO:0010041">
    <property type="term" value="P:response to iron(III) ion"/>
    <property type="evidence" value="ECO:0007669"/>
    <property type="project" value="TreeGrafter"/>
</dbReference>
<dbReference type="GO" id="GO:0005886">
    <property type="term" value="C:plasma membrane"/>
    <property type="evidence" value="ECO:0007669"/>
    <property type="project" value="UniProtKB-SubCell"/>
</dbReference>
<feature type="domain" description="Glycosyltransferase RgtA/B/C/D-like" evidence="9">
    <location>
        <begin position="72"/>
        <end position="234"/>
    </location>
</feature>
<sequence length="565" mass="61478">MAERSADISPRDGRRVSAAAVLFWAAAVVVLFWGLGGRALWGPEGRWAEIVREMFLAGDFFHPRLNGFPYFDKPLFSYWGIALASVVTGGLDEWAVRLPSAVAGLVALWATVTLGARLWSRRAGWIAGWILLTTAGFAGWARVGSADAANLAAVMAAVAWYWARRDETGFGAYLGFYLICALGAHFKGLTAVAVPAAALLPDLARGGRWRRHLNPAHAAALSLGVVAYLLPFLYADLAAGAYGERGLFMAFRENVVRYVHPFDHREPFYVYFRYLPVLLLPWTPLSAGALADMAAGYRRLDPRARWVLEAAGAVFLFFTLSGSRRSYYILPVIPFCALAGAAYLDGIGGRTRWREAAVRLQAGVFAVLAAAEIAGALAWPWIRAKAGWPEVPGLRLGGAAVGTGMLLALWAPRRLRPAPGWPPAVMGLLASAAVAAAGVFAVQQPQFEAFRTEKPFLLGLKAAARGVPPERIGVYGKLMSNLYFYLDEPRPVALFLGTGDLCRFLEAPGPKVIVARAEDLDVIRWALPAAVVERPLLVSRAWPRLGKEAARLFAWRLEGDVRCHR</sequence>
<keyword evidence="2" id="KW-1003">Cell membrane</keyword>
<feature type="transmembrane region" description="Helical" evidence="8">
    <location>
        <begin position="21"/>
        <end position="41"/>
    </location>
</feature>
<feature type="transmembrane region" description="Helical" evidence="8">
    <location>
        <begin position="356"/>
        <end position="382"/>
    </location>
</feature>
<dbReference type="PANTHER" id="PTHR33908:SF3">
    <property type="entry name" value="UNDECAPRENYL PHOSPHATE-ALPHA-4-AMINO-4-DEOXY-L-ARABINOSE ARABINOSYL TRANSFERASE"/>
    <property type="match status" value="1"/>
</dbReference>
<evidence type="ECO:0000256" key="5">
    <source>
        <dbReference type="ARBA" id="ARBA00022692"/>
    </source>
</evidence>
<evidence type="ECO:0000256" key="4">
    <source>
        <dbReference type="ARBA" id="ARBA00022679"/>
    </source>
</evidence>
<feature type="transmembrane region" description="Helical" evidence="8">
    <location>
        <begin position="212"/>
        <end position="234"/>
    </location>
</feature>
<keyword evidence="7 8" id="KW-0472">Membrane</keyword>
<evidence type="ECO:0000256" key="6">
    <source>
        <dbReference type="ARBA" id="ARBA00022989"/>
    </source>
</evidence>